<evidence type="ECO:0000259" key="2">
    <source>
        <dbReference type="PROSITE" id="PS51173"/>
    </source>
</evidence>
<keyword evidence="4" id="KW-1185">Reference proteome</keyword>
<dbReference type="InterPro" id="IPR001919">
    <property type="entry name" value="CBD2"/>
</dbReference>
<evidence type="ECO:0000256" key="1">
    <source>
        <dbReference type="SAM" id="SignalP"/>
    </source>
</evidence>
<sequence length="142" mass="14901">MAGLGKYVKRWSAALHMTMAALIVAASGLAVTPLAQAAAAAARLSVSSTWQTGFIAHFTIVNASAVPMTDWRLEFDLPAGESISHTWSSTFAQSGTHYVIGPANWNRIIAPGGSATGGMRGVLSGFYSPPSNCVLNRQYPCT</sequence>
<dbReference type="RefSeq" id="WP_409549837.1">
    <property type="nucleotide sequence ID" value="NZ_JBKBDE010000003.1"/>
</dbReference>
<dbReference type="SUPFAM" id="SSF49384">
    <property type="entry name" value="Carbohydrate-binding domain"/>
    <property type="match status" value="1"/>
</dbReference>
<feature type="chain" id="PRO_5047543511" evidence="1">
    <location>
        <begin position="38"/>
        <end position="142"/>
    </location>
</feature>
<dbReference type="Pfam" id="PF00553">
    <property type="entry name" value="CBM_2"/>
    <property type="match status" value="1"/>
</dbReference>
<dbReference type="SMART" id="SM00637">
    <property type="entry name" value="CBD_II"/>
    <property type="match status" value="1"/>
</dbReference>
<dbReference type="InterPro" id="IPR012291">
    <property type="entry name" value="CBM2_carb-bd_dom_sf"/>
</dbReference>
<dbReference type="EMBL" id="JBKBDE010000003">
    <property type="protein sequence ID" value="MFN6551145.1"/>
    <property type="molecule type" value="Genomic_DNA"/>
</dbReference>
<name>A0ABW9LUM7_9MYCO</name>
<evidence type="ECO:0000313" key="3">
    <source>
        <dbReference type="EMBL" id="MFN6551145.1"/>
    </source>
</evidence>
<accession>A0ABW9LUM7</accession>
<gene>
    <name evidence="3" type="ORF">ACK4CP_12125</name>
</gene>
<proteinExistence type="predicted"/>
<dbReference type="Gene3D" id="2.60.40.290">
    <property type="match status" value="1"/>
</dbReference>
<keyword evidence="1" id="KW-0732">Signal</keyword>
<dbReference type="InterPro" id="IPR008965">
    <property type="entry name" value="CBM2/CBM3_carb-bd_dom_sf"/>
</dbReference>
<feature type="signal peptide" evidence="1">
    <location>
        <begin position="1"/>
        <end position="37"/>
    </location>
</feature>
<protein>
    <submittedName>
        <fullName evidence="3">Cellulose-binding domain-containing protein</fullName>
    </submittedName>
</protein>
<evidence type="ECO:0000313" key="4">
    <source>
        <dbReference type="Proteomes" id="UP001635817"/>
    </source>
</evidence>
<organism evidence="3 4">
    <name type="scientific">Mycolicibacterium septicum</name>
    <dbReference type="NCBI Taxonomy" id="98668"/>
    <lineage>
        <taxon>Bacteria</taxon>
        <taxon>Bacillati</taxon>
        <taxon>Actinomycetota</taxon>
        <taxon>Actinomycetes</taxon>
        <taxon>Mycobacteriales</taxon>
        <taxon>Mycobacteriaceae</taxon>
        <taxon>Mycolicibacterium</taxon>
    </lineage>
</organism>
<dbReference type="Proteomes" id="UP001635817">
    <property type="component" value="Unassembled WGS sequence"/>
</dbReference>
<comment type="caution">
    <text evidence="3">The sequence shown here is derived from an EMBL/GenBank/DDBJ whole genome shotgun (WGS) entry which is preliminary data.</text>
</comment>
<dbReference type="PROSITE" id="PS51173">
    <property type="entry name" value="CBM2"/>
    <property type="match status" value="1"/>
</dbReference>
<feature type="domain" description="CBM2" evidence="2">
    <location>
        <begin position="33"/>
        <end position="142"/>
    </location>
</feature>
<reference evidence="3 4" key="1">
    <citation type="submission" date="2024-12" db="EMBL/GenBank/DDBJ databases">
        <title>The coexistence of Mycolicibacterium septicum and Mycolicibacterium nivoides in clinical samples.</title>
        <authorList>
            <person name="Wang C."/>
            <person name="Feng Y."/>
            <person name="Zong Z."/>
        </authorList>
    </citation>
    <scope>NUCLEOTIDE SEQUENCE [LARGE SCALE GENOMIC DNA]</scope>
    <source>
        <strain evidence="3 4">120310</strain>
    </source>
</reference>